<comment type="caution">
    <text evidence="1">The sequence shown here is derived from an EMBL/GenBank/DDBJ whole genome shotgun (WGS) entry which is preliminary data.</text>
</comment>
<protein>
    <submittedName>
        <fullName evidence="1">Tetratricopeptide repeat protein 5</fullName>
    </submittedName>
</protein>
<dbReference type="AlphaFoldDB" id="A0A9X0CS57"/>
<dbReference type="EMBL" id="MU826830">
    <property type="protein sequence ID" value="KAJ7373695.1"/>
    <property type="molecule type" value="Genomic_DNA"/>
</dbReference>
<dbReference type="InterPro" id="IPR011990">
    <property type="entry name" value="TPR-like_helical_dom_sf"/>
</dbReference>
<evidence type="ECO:0000313" key="1">
    <source>
        <dbReference type="EMBL" id="KAJ7373695.1"/>
    </source>
</evidence>
<proteinExistence type="predicted"/>
<dbReference type="OrthoDB" id="423589at2759"/>
<name>A0A9X0CS57_9CNID</name>
<organism evidence="1 2">
    <name type="scientific">Desmophyllum pertusum</name>
    <dbReference type="NCBI Taxonomy" id="174260"/>
    <lineage>
        <taxon>Eukaryota</taxon>
        <taxon>Metazoa</taxon>
        <taxon>Cnidaria</taxon>
        <taxon>Anthozoa</taxon>
        <taxon>Hexacorallia</taxon>
        <taxon>Scleractinia</taxon>
        <taxon>Caryophylliina</taxon>
        <taxon>Caryophylliidae</taxon>
        <taxon>Desmophyllum</taxon>
    </lineage>
</organism>
<gene>
    <name evidence="1" type="primary">TTC5_1</name>
    <name evidence="1" type="ORF">OS493_011304</name>
</gene>
<reference evidence="1" key="1">
    <citation type="submission" date="2023-01" db="EMBL/GenBank/DDBJ databases">
        <title>Genome assembly of the deep-sea coral Lophelia pertusa.</title>
        <authorList>
            <person name="Herrera S."/>
            <person name="Cordes E."/>
        </authorList>
    </citation>
    <scope>NUCLEOTIDE SEQUENCE</scope>
    <source>
        <strain evidence="1">USNM1676648</strain>
        <tissue evidence="1">Polyp</tissue>
    </source>
</reference>
<sequence length="58" mass="6820">MYRLLVRRQPDAFFLRGKALNVIWPEYNPLAQDALSKAVKLDPKLVEAWNCLGEFNWN</sequence>
<dbReference type="Gene3D" id="1.25.40.10">
    <property type="entry name" value="Tetratricopeptide repeat domain"/>
    <property type="match status" value="1"/>
</dbReference>
<dbReference type="Proteomes" id="UP001163046">
    <property type="component" value="Unassembled WGS sequence"/>
</dbReference>
<keyword evidence="2" id="KW-1185">Reference proteome</keyword>
<accession>A0A9X0CS57</accession>
<evidence type="ECO:0000313" key="2">
    <source>
        <dbReference type="Proteomes" id="UP001163046"/>
    </source>
</evidence>